<dbReference type="InterPro" id="IPR036397">
    <property type="entry name" value="RNaseH_sf"/>
</dbReference>
<feature type="domain" description="GAG-pre-integrase" evidence="2">
    <location>
        <begin position="94"/>
        <end position="150"/>
    </location>
</feature>
<proteinExistence type="predicted"/>
<organism evidence="3">
    <name type="scientific">Tanacetum cinerariifolium</name>
    <name type="common">Dalmatian daisy</name>
    <name type="synonym">Chrysanthemum cinerariifolium</name>
    <dbReference type="NCBI Taxonomy" id="118510"/>
    <lineage>
        <taxon>Eukaryota</taxon>
        <taxon>Viridiplantae</taxon>
        <taxon>Streptophyta</taxon>
        <taxon>Embryophyta</taxon>
        <taxon>Tracheophyta</taxon>
        <taxon>Spermatophyta</taxon>
        <taxon>Magnoliopsida</taxon>
        <taxon>eudicotyledons</taxon>
        <taxon>Gunneridae</taxon>
        <taxon>Pentapetalae</taxon>
        <taxon>asterids</taxon>
        <taxon>campanulids</taxon>
        <taxon>Asterales</taxon>
        <taxon>Asteraceae</taxon>
        <taxon>Asteroideae</taxon>
        <taxon>Anthemideae</taxon>
        <taxon>Anthemidinae</taxon>
        <taxon>Tanacetum</taxon>
    </lineage>
</organism>
<evidence type="ECO:0000313" key="3">
    <source>
        <dbReference type="EMBL" id="GEU77739.1"/>
    </source>
</evidence>
<dbReference type="InterPro" id="IPR013103">
    <property type="entry name" value="RVT_2"/>
</dbReference>
<feature type="domain" description="Reverse transcriptase Ty1/copia-type" evidence="1">
    <location>
        <begin position="473"/>
        <end position="568"/>
    </location>
</feature>
<evidence type="ECO:0000259" key="1">
    <source>
        <dbReference type="Pfam" id="PF07727"/>
    </source>
</evidence>
<dbReference type="InterPro" id="IPR012337">
    <property type="entry name" value="RNaseH-like_sf"/>
</dbReference>
<dbReference type="Pfam" id="PF07727">
    <property type="entry name" value="RVT_2"/>
    <property type="match status" value="1"/>
</dbReference>
<dbReference type="AlphaFoldDB" id="A0A699GKV8"/>
<dbReference type="GO" id="GO:0003676">
    <property type="term" value="F:nucleic acid binding"/>
    <property type="evidence" value="ECO:0007669"/>
    <property type="project" value="InterPro"/>
</dbReference>
<reference evidence="3" key="1">
    <citation type="journal article" date="2019" name="Sci. Rep.">
        <title>Draft genome of Tanacetum cinerariifolium, the natural source of mosquito coil.</title>
        <authorList>
            <person name="Yamashiro T."/>
            <person name="Shiraishi A."/>
            <person name="Satake H."/>
            <person name="Nakayama K."/>
        </authorList>
    </citation>
    <scope>NUCLEOTIDE SEQUENCE</scope>
</reference>
<protein>
    <submittedName>
        <fullName evidence="3">Retrovirus-related Pol polyprotein from transposon TNT 1-94</fullName>
    </submittedName>
</protein>
<accession>A0A699GKV8</accession>
<sequence>MTGNIMRLINFVWKFVGTVRFENDHIAAILGYGDLKWGKIIITMVYFVEGLGYNLFSVSQFCDANLEVAFRRNTCFIRDLDGVDLLKGNCSTNIYTINLYDMASAFPICLMARATSTKSWLWHQRLSHLNFDTINDLAKNDLVSGLPKFKMPKNIFVPLVSKEKAKEPLTHPNLTKDETPEVIKNFLKKIYVLLQAPVIIVRTDNGTEFKNHVLKKYFDSVGITNKTSAAKTPPVYNRRTKKIIKMMNVTFDELSAMAFEQNSSSPGLQSITSRQISSELELSYAPSIITPQRPSERDLDILFEPLHNEYLGGRPSEAPRTIPAAPVLQNLQAPTASITCSVKSNFTQSPTASAADDVLNAVFEGDLFVNLFATPFTESVVSSTQYVDPSNMHTFYQSYPNDYQWTKDHSLEQVIGEPSRPVLTRSQLKTDGDMCIYALTVSIIEPKTIKEALTDPSWIDSMQEELHQFIRLDVWELVSSPDGIKPLTLKWLFKNKHDEENTVIRNKTRLVVRGYRQEEGIDFEESLAQVAQMEAIRIFLAYAAHKGFTVYQMDVKTAFLHGLLKENVRFDDDILVVQVYVDDIIFSSTDPRYATLFSDLMKNRFEMLMMGEMTFFLGLQVNQSPVNFGFELTGFSYVDYAGCKETFKMMTEILLEPTSNKLLVDDVGDSIWIQLVTLDINLGPE</sequence>
<name>A0A699GKV8_TANCI</name>
<gene>
    <name evidence="3" type="ORF">Tci_049717</name>
</gene>
<dbReference type="SUPFAM" id="SSF53098">
    <property type="entry name" value="Ribonuclease H-like"/>
    <property type="match status" value="1"/>
</dbReference>
<dbReference type="Pfam" id="PF13976">
    <property type="entry name" value="gag_pre-integrs"/>
    <property type="match status" value="1"/>
</dbReference>
<dbReference type="InterPro" id="IPR025724">
    <property type="entry name" value="GAG-pre-integrase_dom"/>
</dbReference>
<dbReference type="EMBL" id="BKCJ010007535">
    <property type="protein sequence ID" value="GEU77739.1"/>
    <property type="molecule type" value="Genomic_DNA"/>
</dbReference>
<evidence type="ECO:0000259" key="2">
    <source>
        <dbReference type="Pfam" id="PF13976"/>
    </source>
</evidence>
<comment type="caution">
    <text evidence="3">The sequence shown here is derived from an EMBL/GenBank/DDBJ whole genome shotgun (WGS) entry which is preliminary data.</text>
</comment>
<dbReference type="Gene3D" id="3.30.420.10">
    <property type="entry name" value="Ribonuclease H-like superfamily/Ribonuclease H"/>
    <property type="match status" value="1"/>
</dbReference>